<sequence length="983" mass="113992">MMNFNGQLKKRSVNLGGGFKQNRNQLLLNSQKERERREQDRLKEKSTQSIQRSVKRYLQFIKFKYVLSDSWGTLSTDPNSLIFQFNLFYSFIFKHNDKRLSQLKSFLEIFSSTDLPSIRLFNIQGTYETAVNSLKSLSVSSEADVETLSLLLELLKITFTSDSTYRSPCIPILSQILMTQLSVPHSIKTQIIEVLSLYSEKELSAYMKFLADFKDSSNIEINFKSLTACRDSLIEGSSSLTLDERLRFLQLIIEQTPIELLDSVRLTLVTAVLTTLNNVTLLTHQEKIQNSNDTTLENEAGEEESDPSDIQSEHLIEENVNQSLKQLYSRDFIAKSASILENEINVSSQLYSALLSIKPSWKSNILVFLVPHSFERYLDYILSNQHFTAYSSISEDTILSLSQPDLSHYFQADPIIKRFLTTDLYTFLEIFQFQLIISNDFELFLNYGFSREKFKELSVFLKKFVLNLMWNESKISKIAGQSEYKKLFSIIIKVLKQVYLKNTRMKILQPEEWLINSKSFDLNNLVKVIQEYEIRKVTFEEDEEEEGTDTEKQRFMNSLNSDNRSKLNIFLKAPFFISFSKRVEIFQNLIELDQTRVLSTSHNAMSNVFNPFSNFLSQKQTATIRREHLLEDAYDNFNKIGENFKHQLGIVFVNENGQEQGIDGGGLTKEFLTSVVNEGFHNAELFSENANHELYPNSQISLKYQYRIDSEEQLKKLEYIKFLGKVVGKCLYERILIDINFSKFFLTKLNNNFQNSFDDLKSFDSELYQNLVKLLQMSSEDLESLNLTFTTDERLDTGRVISIDLIPKGSLTKVTTLNRLKFIHEISNFKLNRVINLQTNAFLTGLYTMIDKHWLHMFNPYELQELIAGENDVNMEDLEQHTVYGGYETEDLTIKYFWEVLKEMETSDKLKFVKFVTAVPRAPLLGFNALVPKFGIRHSMEIQNLPTASTCVNLLILPDYQDKDVLREKLLYAINAEAGFDLD</sequence>
<dbReference type="EMBL" id="JAEUBG010000466">
    <property type="protein sequence ID" value="KAH3688213.1"/>
    <property type="molecule type" value="Genomic_DNA"/>
</dbReference>
<feature type="region of interest" description="Disordered" evidence="6">
    <location>
        <begin position="290"/>
        <end position="309"/>
    </location>
</feature>
<feature type="domain" description="HECT" evidence="7">
    <location>
        <begin position="640"/>
        <end position="983"/>
    </location>
</feature>
<dbReference type="AlphaFoldDB" id="A0A9P8QCY5"/>
<feature type="region of interest" description="Disordered" evidence="6">
    <location>
        <begin position="26"/>
        <end position="47"/>
    </location>
</feature>
<dbReference type="InterPro" id="IPR000569">
    <property type="entry name" value="HECT_dom"/>
</dbReference>
<evidence type="ECO:0000256" key="2">
    <source>
        <dbReference type="ARBA" id="ARBA00012485"/>
    </source>
</evidence>
<evidence type="ECO:0000256" key="6">
    <source>
        <dbReference type="SAM" id="MobiDB-lite"/>
    </source>
</evidence>
<dbReference type="CDD" id="cd00078">
    <property type="entry name" value="HECTc"/>
    <property type="match status" value="1"/>
</dbReference>
<dbReference type="PANTHER" id="PTHR45700">
    <property type="entry name" value="UBIQUITIN-PROTEIN LIGASE E3C"/>
    <property type="match status" value="1"/>
</dbReference>
<reference evidence="8" key="1">
    <citation type="journal article" date="2021" name="Open Biol.">
        <title>Shared evolutionary footprints suggest mitochondrial oxidative damage underlies multiple complex I losses in fungi.</title>
        <authorList>
            <person name="Schikora-Tamarit M.A."/>
            <person name="Marcet-Houben M."/>
            <person name="Nosek J."/>
            <person name="Gabaldon T."/>
        </authorList>
    </citation>
    <scope>NUCLEOTIDE SEQUENCE</scope>
    <source>
        <strain evidence="8">CBS2887</strain>
    </source>
</reference>
<keyword evidence="9" id="KW-1185">Reference proteome</keyword>
<dbReference type="FunFam" id="3.30.2410.10:FF:000003">
    <property type="entry name" value="probable E3 ubiquitin-protein ligase HERC4 isoform X1"/>
    <property type="match status" value="1"/>
</dbReference>
<dbReference type="Pfam" id="PF00632">
    <property type="entry name" value="HECT"/>
    <property type="match status" value="1"/>
</dbReference>
<protein>
    <recommendedName>
        <fullName evidence="2">HECT-type E3 ubiquitin transferase</fullName>
        <ecNumber evidence="2">2.3.2.26</ecNumber>
    </recommendedName>
</protein>
<comment type="caution">
    <text evidence="8">The sequence shown here is derived from an EMBL/GenBank/DDBJ whole genome shotgun (WGS) entry which is preliminary data.</text>
</comment>
<dbReference type="InterPro" id="IPR035983">
    <property type="entry name" value="Hect_E3_ubiquitin_ligase"/>
</dbReference>
<organism evidence="8 9">
    <name type="scientific">Wickerhamomyces pijperi</name>
    <name type="common">Yeast</name>
    <name type="synonym">Pichia pijperi</name>
    <dbReference type="NCBI Taxonomy" id="599730"/>
    <lineage>
        <taxon>Eukaryota</taxon>
        <taxon>Fungi</taxon>
        <taxon>Dikarya</taxon>
        <taxon>Ascomycota</taxon>
        <taxon>Saccharomycotina</taxon>
        <taxon>Saccharomycetes</taxon>
        <taxon>Phaffomycetales</taxon>
        <taxon>Wickerhamomycetaceae</taxon>
        <taxon>Wickerhamomyces</taxon>
    </lineage>
</organism>
<dbReference type="OrthoDB" id="8068875at2759"/>
<evidence type="ECO:0000256" key="5">
    <source>
        <dbReference type="PROSITE-ProRule" id="PRU00104"/>
    </source>
</evidence>
<dbReference type="GO" id="GO:0061630">
    <property type="term" value="F:ubiquitin protein ligase activity"/>
    <property type="evidence" value="ECO:0007669"/>
    <property type="project" value="UniProtKB-EC"/>
</dbReference>
<dbReference type="GO" id="GO:0006511">
    <property type="term" value="P:ubiquitin-dependent protein catabolic process"/>
    <property type="evidence" value="ECO:0007669"/>
    <property type="project" value="TreeGrafter"/>
</dbReference>
<comment type="catalytic activity">
    <reaction evidence="1">
        <text>S-ubiquitinyl-[E2 ubiquitin-conjugating enzyme]-L-cysteine + [acceptor protein]-L-lysine = [E2 ubiquitin-conjugating enzyme]-L-cysteine + N(6)-ubiquitinyl-[acceptor protein]-L-lysine.</text>
        <dbReference type="EC" id="2.3.2.26"/>
    </reaction>
</comment>
<feature type="compositionally biased region" description="Basic and acidic residues" evidence="6">
    <location>
        <begin position="31"/>
        <end position="46"/>
    </location>
</feature>
<evidence type="ECO:0000313" key="8">
    <source>
        <dbReference type="EMBL" id="KAH3688213.1"/>
    </source>
</evidence>
<dbReference type="Proteomes" id="UP000774326">
    <property type="component" value="Unassembled WGS sequence"/>
</dbReference>
<name>A0A9P8QCY5_WICPI</name>
<dbReference type="GO" id="GO:0000209">
    <property type="term" value="P:protein polyubiquitination"/>
    <property type="evidence" value="ECO:0007669"/>
    <property type="project" value="InterPro"/>
</dbReference>
<feature type="active site" description="Glycyl thioester intermediate" evidence="5">
    <location>
        <position position="951"/>
    </location>
</feature>
<evidence type="ECO:0000313" key="9">
    <source>
        <dbReference type="Proteomes" id="UP000774326"/>
    </source>
</evidence>
<dbReference type="Gene3D" id="3.30.2160.10">
    <property type="entry name" value="Hect, E3 ligase catalytic domain"/>
    <property type="match status" value="1"/>
</dbReference>
<keyword evidence="4 5" id="KW-0833">Ubl conjugation pathway</keyword>
<dbReference type="InterPro" id="IPR044611">
    <property type="entry name" value="E3A/B/C-like"/>
</dbReference>
<dbReference type="PANTHER" id="PTHR45700:SF2">
    <property type="entry name" value="UBIQUITIN-PROTEIN LIGASE E3C"/>
    <property type="match status" value="1"/>
</dbReference>
<dbReference type="PROSITE" id="PS50237">
    <property type="entry name" value="HECT"/>
    <property type="match status" value="1"/>
</dbReference>
<dbReference type="Gene3D" id="3.90.1750.10">
    <property type="entry name" value="Hect, E3 ligase catalytic domains"/>
    <property type="match status" value="1"/>
</dbReference>
<keyword evidence="3" id="KW-0808">Transferase</keyword>
<evidence type="ECO:0000256" key="1">
    <source>
        <dbReference type="ARBA" id="ARBA00000885"/>
    </source>
</evidence>
<dbReference type="SMART" id="SM00119">
    <property type="entry name" value="HECTc"/>
    <property type="match status" value="1"/>
</dbReference>
<accession>A0A9P8QCY5</accession>
<evidence type="ECO:0000256" key="3">
    <source>
        <dbReference type="ARBA" id="ARBA00022679"/>
    </source>
</evidence>
<dbReference type="SUPFAM" id="SSF56204">
    <property type="entry name" value="Hect, E3 ligase catalytic domain"/>
    <property type="match status" value="1"/>
</dbReference>
<dbReference type="Gene3D" id="3.30.2410.10">
    <property type="entry name" value="Hect, E3 ligase catalytic domain"/>
    <property type="match status" value="1"/>
</dbReference>
<dbReference type="EC" id="2.3.2.26" evidence="2"/>
<gene>
    <name evidence="8" type="ORF">WICPIJ_000799</name>
</gene>
<evidence type="ECO:0000256" key="4">
    <source>
        <dbReference type="ARBA" id="ARBA00022786"/>
    </source>
</evidence>
<reference evidence="8" key="2">
    <citation type="submission" date="2021-01" db="EMBL/GenBank/DDBJ databases">
        <authorList>
            <person name="Schikora-Tamarit M.A."/>
        </authorList>
    </citation>
    <scope>NUCLEOTIDE SEQUENCE</scope>
    <source>
        <strain evidence="8">CBS2887</strain>
    </source>
</reference>
<proteinExistence type="predicted"/>
<evidence type="ECO:0000259" key="7">
    <source>
        <dbReference type="PROSITE" id="PS50237"/>
    </source>
</evidence>